<evidence type="ECO:0000256" key="1">
    <source>
        <dbReference type="ARBA" id="ARBA00022801"/>
    </source>
</evidence>
<name>A0A9P6VEY3_9HELO</name>
<dbReference type="InterPro" id="IPR013094">
    <property type="entry name" value="AB_hydrolase_3"/>
</dbReference>
<dbReference type="Proteomes" id="UP000785200">
    <property type="component" value="Unassembled WGS sequence"/>
</dbReference>
<protein>
    <submittedName>
        <fullName evidence="3">AB hydrolase superfamily</fullName>
    </submittedName>
</protein>
<dbReference type="GO" id="GO:0016787">
    <property type="term" value="F:hydrolase activity"/>
    <property type="evidence" value="ECO:0007669"/>
    <property type="project" value="UniProtKB-KW"/>
</dbReference>
<dbReference type="Pfam" id="PF07859">
    <property type="entry name" value="Abhydrolase_3"/>
    <property type="match status" value="1"/>
</dbReference>
<dbReference type="Gene3D" id="3.40.50.1820">
    <property type="entry name" value="alpha/beta hydrolase"/>
    <property type="match status" value="1"/>
</dbReference>
<gene>
    <name evidence="3" type="ORF">D0Z07_7376</name>
</gene>
<evidence type="ECO:0000259" key="2">
    <source>
        <dbReference type="Pfam" id="PF07859"/>
    </source>
</evidence>
<organism evidence="3 4">
    <name type="scientific">Hyphodiscus hymeniophilus</name>
    <dbReference type="NCBI Taxonomy" id="353542"/>
    <lineage>
        <taxon>Eukaryota</taxon>
        <taxon>Fungi</taxon>
        <taxon>Dikarya</taxon>
        <taxon>Ascomycota</taxon>
        <taxon>Pezizomycotina</taxon>
        <taxon>Leotiomycetes</taxon>
        <taxon>Helotiales</taxon>
        <taxon>Hyphodiscaceae</taxon>
        <taxon>Hyphodiscus</taxon>
    </lineage>
</organism>
<proteinExistence type="predicted"/>
<dbReference type="SUPFAM" id="SSF53474">
    <property type="entry name" value="alpha/beta-Hydrolases"/>
    <property type="match status" value="1"/>
</dbReference>
<evidence type="ECO:0000313" key="4">
    <source>
        <dbReference type="Proteomes" id="UP000785200"/>
    </source>
</evidence>
<dbReference type="PANTHER" id="PTHR48081:SF8">
    <property type="entry name" value="ALPHA_BETA HYDROLASE FOLD-3 DOMAIN-CONTAINING PROTEIN-RELATED"/>
    <property type="match status" value="1"/>
</dbReference>
<accession>A0A9P6VEY3</accession>
<dbReference type="OrthoDB" id="408631at2759"/>
<keyword evidence="4" id="KW-1185">Reference proteome</keyword>
<dbReference type="InterPro" id="IPR050300">
    <property type="entry name" value="GDXG_lipolytic_enzyme"/>
</dbReference>
<dbReference type="InterPro" id="IPR029058">
    <property type="entry name" value="AB_hydrolase_fold"/>
</dbReference>
<keyword evidence="1 3" id="KW-0378">Hydrolase</keyword>
<sequence>MANPNISAVISLPLHNSIPENLLHRFEPTYAEYWNKYNAGRLATHQVPIEAYRADPLKYTIAYGREIVDAGKLKITNQTCPVEGGSIAVRIIEPDSERFPETPRPVYINFHGGGWVFGGLPTDFDFCKRLSHELGVVTFDVDYRLAPEHKFPIPVNDCWQAFNWIRDQKVSEFGLDLSRMAVGGCSAGGHLSAVIAHMCRDASIPLAFQLLAVPVCDLHVFDSNGQLRPDQPYESYREMEFTQPLPLERMSYFHKAFLGNPRPKELDDDWKVSPMLAKNFKWLAPALVITAEMDPLRDEGEVYAKKMNDAGSKAEVHRIKGAPHVVMQVDGILDGGKEYNRLVVKAMREALLK</sequence>
<comment type="caution">
    <text evidence="3">The sequence shown here is derived from an EMBL/GenBank/DDBJ whole genome shotgun (WGS) entry which is preliminary data.</text>
</comment>
<evidence type="ECO:0000313" key="3">
    <source>
        <dbReference type="EMBL" id="KAG0646594.1"/>
    </source>
</evidence>
<feature type="domain" description="Alpha/beta hydrolase fold-3" evidence="2">
    <location>
        <begin position="108"/>
        <end position="327"/>
    </location>
</feature>
<reference evidence="3" key="1">
    <citation type="submission" date="2019-07" db="EMBL/GenBank/DDBJ databases">
        <title>Hyphodiscus hymeniophilus genome sequencing and assembly.</title>
        <authorList>
            <person name="Kramer G."/>
            <person name="Nodwell J."/>
        </authorList>
    </citation>
    <scope>NUCLEOTIDE SEQUENCE</scope>
    <source>
        <strain evidence="3">ATCC 34498</strain>
    </source>
</reference>
<dbReference type="AlphaFoldDB" id="A0A9P6VEY3"/>
<dbReference type="PANTHER" id="PTHR48081">
    <property type="entry name" value="AB HYDROLASE SUPERFAMILY PROTEIN C4A8.06C"/>
    <property type="match status" value="1"/>
</dbReference>
<dbReference type="EMBL" id="VNKQ01000015">
    <property type="protein sequence ID" value="KAG0646594.1"/>
    <property type="molecule type" value="Genomic_DNA"/>
</dbReference>